<evidence type="ECO:0000313" key="3">
    <source>
        <dbReference type="EMBL" id="MBR7825760.1"/>
    </source>
</evidence>
<evidence type="ECO:0000313" key="4">
    <source>
        <dbReference type="Proteomes" id="UP000676325"/>
    </source>
</evidence>
<keyword evidence="1" id="KW-0732">Signal</keyword>
<gene>
    <name evidence="3" type="ORF">KDK95_05530</name>
</gene>
<dbReference type="Proteomes" id="UP000676325">
    <property type="component" value="Unassembled WGS sequence"/>
</dbReference>
<reference evidence="3" key="1">
    <citation type="submission" date="2021-04" db="EMBL/GenBank/DDBJ databases">
        <title>Genome based classification of Actinospica acidithermotolerans sp. nov., an actinobacterium isolated from an Indonesian hot spring.</title>
        <authorList>
            <person name="Kusuma A.B."/>
            <person name="Putra K.E."/>
            <person name="Nafisah S."/>
            <person name="Loh J."/>
            <person name="Nouioui I."/>
            <person name="Goodfellow M."/>
        </authorList>
    </citation>
    <scope>NUCLEOTIDE SEQUENCE</scope>
    <source>
        <strain evidence="3">MGRD01-02</strain>
    </source>
</reference>
<dbReference type="AlphaFoldDB" id="A0A941E909"/>
<dbReference type="PROSITE" id="PS51318">
    <property type="entry name" value="TAT"/>
    <property type="match status" value="1"/>
</dbReference>
<dbReference type="InterPro" id="IPR006311">
    <property type="entry name" value="TAT_signal"/>
</dbReference>
<comment type="caution">
    <text evidence="3">The sequence shown here is derived from an EMBL/GenBank/DDBJ whole genome shotgun (WGS) entry which is preliminary data.</text>
</comment>
<dbReference type="Pfam" id="PF12708">
    <property type="entry name" value="Pect-lyase_RHGA_epim"/>
    <property type="match status" value="1"/>
</dbReference>
<dbReference type="SUPFAM" id="SSF51126">
    <property type="entry name" value="Pectin lyase-like"/>
    <property type="match status" value="1"/>
</dbReference>
<feature type="domain" description="Rhamnogalacturonase A/B/Epimerase-like pectate lyase" evidence="2">
    <location>
        <begin position="50"/>
        <end position="102"/>
    </location>
</feature>
<accession>A0A941E909</accession>
<evidence type="ECO:0000259" key="2">
    <source>
        <dbReference type="Pfam" id="PF12708"/>
    </source>
</evidence>
<keyword evidence="4" id="KW-1185">Reference proteome</keyword>
<dbReference type="InterPro" id="IPR011050">
    <property type="entry name" value="Pectin_lyase_fold/virulence"/>
</dbReference>
<proteinExistence type="predicted"/>
<sequence>MSSSRRTVLRSALGVGAVSTAAVIGSAGDAGAVSSTEVGVDWLNAMDAPFSAVGNGTSDDTAAIQAALNAAPLGGVVYLPAGQYATSAPLIIPPQVTLRGSHSSHLDSTTCAITPLARGAARGSPSTRAAVTDSHSAA</sequence>
<dbReference type="InterPro" id="IPR012334">
    <property type="entry name" value="Pectin_lyas_fold"/>
</dbReference>
<organism evidence="3 4">
    <name type="scientific">Actinospica acidithermotolerans</name>
    <dbReference type="NCBI Taxonomy" id="2828514"/>
    <lineage>
        <taxon>Bacteria</taxon>
        <taxon>Bacillati</taxon>
        <taxon>Actinomycetota</taxon>
        <taxon>Actinomycetes</taxon>
        <taxon>Catenulisporales</taxon>
        <taxon>Actinospicaceae</taxon>
        <taxon>Actinospica</taxon>
    </lineage>
</organism>
<dbReference type="EMBL" id="JAGSOH010000008">
    <property type="protein sequence ID" value="MBR7825760.1"/>
    <property type="molecule type" value="Genomic_DNA"/>
</dbReference>
<evidence type="ECO:0000256" key="1">
    <source>
        <dbReference type="SAM" id="SignalP"/>
    </source>
</evidence>
<dbReference type="Gene3D" id="2.160.20.10">
    <property type="entry name" value="Single-stranded right-handed beta-helix, Pectin lyase-like"/>
    <property type="match status" value="1"/>
</dbReference>
<protein>
    <recommendedName>
        <fullName evidence="2">Rhamnogalacturonase A/B/Epimerase-like pectate lyase domain-containing protein</fullName>
    </recommendedName>
</protein>
<dbReference type="RefSeq" id="WP_212516912.1">
    <property type="nucleotide sequence ID" value="NZ_JAGSOH010000008.1"/>
</dbReference>
<feature type="signal peptide" evidence="1">
    <location>
        <begin position="1"/>
        <end position="21"/>
    </location>
</feature>
<name>A0A941E909_9ACTN</name>
<feature type="chain" id="PRO_5039335752" description="Rhamnogalacturonase A/B/Epimerase-like pectate lyase domain-containing protein" evidence="1">
    <location>
        <begin position="22"/>
        <end position="138"/>
    </location>
</feature>
<dbReference type="InterPro" id="IPR024535">
    <property type="entry name" value="RHGA/B-epi-like_pectate_lyase"/>
</dbReference>